<protein>
    <submittedName>
        <fullName evidence="2">PilZ domain-containing protein</fullName>
    </submittedName>
</protein>
<comment type="caution">
    <text evidence="2">The sequence shown here is derived from an EMBL/GenBank/DDBJ whole genome shotgun (WGS) entry which is preliminary data.</text>
</comment>
<gene>
    <name evidence="2" type="ORF">KK488_00515</name>
</gene>
<evidence type="ECO:0000313" key="2">
    <source>
        <dbReference type="EMBL" id="MBT2185428.1"/>
    </source>
</evidence>
<feature type="domain" description="PilZ" evidence="1">
    <location>
        <begin position="14"/>
        <end position="102"/>
    </location>
</feature>
<dbReference type="AlphaFoldDB" id="A0A9X1AJ65"/>
<dbReference type="SUPFAM" id="SSF141371">
    <property type="entry name" value="PilZ domain-like"/>
    <property type="match status" value="1"/>
</dbReference>
<evidence type="ECO:0000259" key="1">
    <source>
        <dbReference type="Pfam" id="PF07238"/>
    </source>
</evidence>
<organism evidence="2 3">
    <name type="scientific">Sphingobium nicotianae</name>
    <dbReference type="NCBI Taxonomy" id="2782607"/>
    <lineage>
        <taxon>Bacteria</taxon>
        <taxon>Pseudomonadati</taxon>
        <taxon>Pseudomonadota</taxon>
        <taxon>Alphaproteobacteria</taxon>
        <taxon>Sphingomonadales</taxon>
        <taxon>Sphingomonadaceae</taxon>
        <taxon>Sphingobium</taxon>
    </lineage>
</organism>
<dbReference type="EMBL" id="JAHGAW010000001">
    <property type="protein sequence ID" value="MBT2185428.1"/>
    <property type="molecule type" value="Genomic_DNA"/>
</dbReference>
<dbReference type="InterPro" id="IPR009875">
    <property type="entry name" value="PilZ_domain"/>
</dbReference>
<dbReference type="Proteomes" id="UP001138757">
    <property type="component" value="Unassembled WGS sequence"/>
</dbReference>
<reference evidence="2" key="1">
    <citation type="submission" date="2021-05" db="EMBL/GenBank/DDBJ databases">
        <title>Genome of Sphingobium sp. strain.</title>
        <authorList>
            <person name="Fan R."/>
        </authorList>
    </citation>
    <scope>NUCLEOTIDE SEQUENCE</scope>
    <source>
        <strain evidence="2">H33</strain>
    </source>
</reference>
<keyword evidence="3" id="KW-1185">Reference proteome</keyword>
<sequence length="109" mass="12430">MNALSEMADQHTSRLHSRQTVLIGVRFRRKGESWFKSRITDMSLGGFRLLSFVKLQVGMEVWVMFPGFEGRKATVAWVANHEAGCEFEAPLHPAIFDHIVRMSDPRARG</sequence>
<dbReference type="RefSeq" id="WP_214621186.1">
    <property type="nucleotide sequence ID" value="NZ_JAHGAW010000001.1"/>
</dbReference>
<name>A0A9X1AJ65_9SPHN</name>
<proteinExistence type="predicted"/>
<accession>A0A9X1AJ65</accession>
<dbReference type="Pfam" id="PF07238">
    <property type="entry name" value="PilZ"/>
    <property type="match status" value="1"/>
</dbReference>
<evidence type="ECO:0000313" key="3">
    <source>
        <dbReference type="Proteomes" id="UP001138757"/>
    </source>
</evidence>
<dbReference type="GO" id="GO:0035438">
    <property type="term" value="F:cyclic-di-GMP binding"/>
    <property type="evidence" value="ECO:0007669"/>
    <property type="project" value="InterPro"/>
</dbReference>
<dbReference type="Gene3D" id="2.40.10.220">
    <property type="entry name" value="predicted glycosyltransferase like domains"/>
    <property type="match status" value="1"/>
</dbReference>